<dbReference type="Proteomes" id="UP000014680">
    <property type="component" value="Unassembled WGS sequence"/>
</dbReference>
<sequence>MSNQLSSSMVFHLEMFEYVETKHKSPLHKKAVKTVTYITLNKQDDKKQKRWAYQNLKNKKPKNKTQHMLKYVHNLLSSDCHRLQCLSFQSFVHALDPSTSSSSCIAAYLPLVLK</sequence>
<dbReference type="GeneID" id="14887619"/>
<name>L7FLF5_ENTIV</name>
<evidence type="ECO:0000313" key="1">
    <source>
        <dbReference type="EMBL" id="ELP88636.1"/>
    </source>
</evidence>
<dbReference type="EMBL" id="KB206718">
    <property type="protein sequence ID" value="ELP88636.1"/>
    <property type="molecule type" value="Genomic_DNA"/>
</dbReference>
<gene>
    <name evidence="1" type="ORF">EIN_401640</name>
</gene>
<reference evidence="1 2" key="1">
    <citation type="submission" date="2012-10" db="EMBL/GenBank/DDBJ databases">
        <authorList>
            <person name="Zafar N."/>
            <person name="Inman J."/>
            <person name="Hall N."/>
            <person name="Lorenzi H."/>
            <person name="Caler E."/>
        </authorList>
    </citation>
    <scope>NUCLEOTIDE SEQUENCE [LARGE SCALE GENOMIC DNA]</scope>
    <source>
        <strain evidence="1 2">IP1</strain>
    </source>
</reference>
<dbReference type="RefSeq" id="XP_004255407.1">
    <property type="nucleotide sequence ID" value="XM_004255359.1"/>
</dbReference>
<dbReference type="AlphaFoldDB" id="L7FLF5"/>
<protein>
    <submittedName>
        <fullName evidence="1">Uncharacterized protein</fullName>
    </submittedName>
</protein>
<keyword evidence="2" id="KW-1185">Reference proteome</keyword>
<organism evidence="1 2">
    <name type="scientific">Entamoeba invadens IP1</name>
    <dbReference type="NCBI Taxonomy" id="370355"/>
    <lineage>
        <taxon>Eukaryota</taxon>
        <taxon>Amoebozoa</taxon>
        <taxon>Evosea</taxon>
        <taxon>Archamoebae</taxon>
        <taxon>Mastigamoebida</taxon>
        <taxon>Entamoebidae</taxon>
        <taxon>Entamoeba</taxon>
    </lineage>
</organism>
<proteinExistence type="predicted"/>
<accession>L7FLF5</accession>
<evidence type="ECO:0000313" key="2">
    <source>
        <dbReference type="Proteomes" id="UP000014680"/>
    </source>
</evidence>
<dbReference type="VEuPathDB" id="AmoebaDB:EIN_401640"/>
<dbReference type="KEGG" id="eiv:EIN_401640"/>